<sequence>MSVPTVADPLADVQSRVLIVQQRIAALSGRPPVSALGSSGSLSGTGSTSSMFADALAQAQAQMSGTSGVSGDDIVTDATKYLGVPYKWGGTDPATGLDCSGFTQLVMRENGITLPRTAAQQAKVGTEVPSIDQAQPGDLIVLDGATHIGIYVGDGKMIHAPQTGDVVKISKVWETPLTIRRVTGGTADATANSSAIDGLSYLRSTALRAATGSTADSGTSAATATGQFGALFSAAEARYDLPQGLLASVAQVESGGNARAVSPAGARGLMQLMPGTAADLGVNAFDPAQAVDGAARLLSSHLDRYDGSVPLALAAYNAGPGNVAKHGGIPPFTETQNYVRKVTGLLNGSN</sequence>
<evidence type="ECO:0000313" key="8">
    <source>
        <dbReference type="Proteomes" id="UP000245469"/>
    </source>
</evidence>
<dbReference type="AlphaFoldDB" id="A0A316A6I7"/>
<dbReference type="GO" id="GO:0016020">
    <property type="term" value="C:membrane"/>
    <property type="evidence" value="ECO:0007669"/>
    <property type="project" value="InterPro"/>
</dbReference>
<evidence type="ECO:0000256" key="2">
    <source>
        <dbReference type="ARBA" id="ARBA00007734"/>
    </source>
</evidence>
<evidence type="ECO:0000256" key="3">
    <source>
        <dbReference type="ARBA" id="ARBA00022670"/>
    </source>
</evidence>
<feature type="domain" description="NlpC/P60" evidence="6">
    <location>
        <begin position="68"/>
        <end position="189"/>
    </location>
</feature>
<dbReference type="SUPFAM" id="SSF53955">
    <property type="entry name" value="Lysozyme-like"/>
    <property type="match status" value="1"/>
</dbReference>
<dbReference type="Gene3D" id="1.10.530.10">
    <property type="match status" value="1"/>
</dbReference>
<dbReference type="InterPro" id="IPR000189">
    <property type="entry name" value="Transglyc_AS"/>
</dbReference>
<dbReference type="Proteomes" id="UP000245469">
    <property type="component" value="Unassembled WGS sequence"/>
</dbReference>
<comment type="similarity">
    <text evidence="2">Belongs to the transglycosylase Slt family.</text>
</comment>
<evidence type="ECO:0000259" key="6">
    <source>
        <dbReference type="PROSITE" id="PS51935"/>
    </source>
</evidence>
<keyword evidence="4" id="KW-0378">Hydrolase</keyword>
<dbReference type="GO" id="GO:0008933">
    <property type="term" value="F:peptidoglycan lytic transglycosylase activity"/>
    <property type="evidence" value="ECO:0007669"/>
    <property type="project" value="InterPro"/>
</dbReference>
<keyword evidence="8" id="KW-1185">Reference proteome</keyword>
<evidence type="ECO:0000313" key="7">
    <source>
        <dbReference type="EMBL" id="PWJ52590.1"/>
    </source>
</evidence>
<evidence type="ECO:0000256" key="5">
    <source>
        <dbReference type="ARBA" id="ARBA00022807"/>
    </source>
</evidence>
<dbReference type="RefSeq" id="WP_245961839.1">
    <property type="nucleotide sequence ID" value="NZ_QGDQ01000019.1"/>
</dbReference>
<dbReference type="Pfam" id="PF01464">
    <property type="entry name" value="SLT"/>
    <property type="match status" value="1"/>
</dbReference>
<dbReference type="PANTHER" id="PTHR47053">
    <property type="entry name" value="MUREIN DD-ENDOPEPTIDASE MEPH-RELATED"/>
    <property type="match status" value="1"/>
</dbReference>
<protein>
    <submittedName>
        <fullName evidence="7">NlpC/P60 family protein</fullName>
    </submittedName>
</protein>
<dbReference type="GO" id="GO:0006508">
    <property type="term" value="P:proteolysis"/>
    <property type="evidence" value="ECO:0007669"/>
    <property type="project" value="UniProtKB-KW"/>
</dbReference>
<dbReference type="PROSITE" id="PS51935">
    <property type="entry name" value="NLPC_P60"/>
    <property type="match status" value="1"/>
</dbReference>
<dbReference type="GO" id="GO:0008234">
    <property type="term" value="F:cysteine-type peptidase activity"/>
    <property type="evidence" value="ECO:0007669"/>
    <property type="project" value="UniProtKB-KW"/>
</dbReference>
<gene>
    <name evidence="7" type="ORF">BXY45_11985</name>
</gene>
<organism evidence="7 8">
    <name type="scientific">Quadrisphaera granulorum</name>
    <dbReference type="NCBI Taxonomy" id="317664"/>
    <lineage>
        <taxon>Bacteria</taxon>
        <taxon>Bacillati</taxon>
        <taxon>Actinomycetota</taxon>
        <taxon>Actinomycetes</taxon>
        <taxon>Kineosporiales</taxon>
        <taxon>Kineosporiaceae</taxon>
        <taxon>Quadrisphaera</taxon>
    </lineage>
</organism>
<dbReference type="CDD" id="cd00254">
    <property type="entry name" value="LT-like"/>
    <property type="match status" value="1"/>
</dbReference>
<dbReference type="Gene3D" id="3.90.1720.10">
    <property type="entry name" value="endopeptidase domain like (from Nostoc punctiforme)"/>
    <property type="match status" value="1"/>
</dbReference>
<dbReference type="PANTHER" id="PTHR47053:SF1">
    <property type="entry name" value="MUREIN DD-ENDOPEPTIDASE MEPH-RELATED"/>
    <property type="match status" value="1"/>
</dbReference>
<dbReference type="EMBL" id="QGDQ01000019">
    <property type="protein sequence ID" value="PWJ52590.1"/>
    <property type="molecule type" value="Genomic_DNA"/>
</dbReference>
<dbReference type="InterPro" id="IPR051202">
    <property type="entry name" value="Peptidase_C40"/>
</dbReference>
<comment type="similarity">
    <text evidence="1">Belongs to the peptidase C40 family.</text>
</comment>
<comment type="caution">
    <text evidence="7">The sequence shown here is derived from an EMBL/GenBank/DDBJ whole genome shotgun (WGS) entry which is preliminary data.</text>
</comment>
<name>A0A316A6I7_9ACTN</name>
<evidence type="ECO:0000256" key="4">
    <source>
        <dbReference type="ARBA" id="ARBA00022801"/>
    </source>
</evidence>
<reference evidence="7 8" key="1">
    <citation type="submission" date="2018-03" db="EMBL/GenBank/DDBJ databases">
        <title>Genomic Encyclopedia of Archaeal and Bacterial Type Strains, Phase II (KMG-II): from individual species to whole genera.</title>
        <authorList>
            <person name="Goeker M."/>
        </authorList>
    </citation>
    <scope>NUCLEOTIDE SEQUENCE [LARGE SCALE GENOMIC DNA]</scope>
    <source>
        <strain evidence="7 8">DSM 44889</strain>
    </source>
</reference>
<proteinExistence type="inferred from homology"/>
<dbReference type="GO" id="GO:0000270">
    <property type="term" value="P:peptidoglycan metabolic process"/>
    <property type="evidence" value="ECO:0007669"/>
    <property type="project" value="InterPro"/>
</dbReference>
<dbReference type="Pfam" id="PF00877">
    <property type="entry name" value="NLPC_P60"/>
    <property type="match status" value="1"/>
</dbReference>
<keyword evidence="3" id="KW-0645">Protease</keyword>
<keyword evidence="5" id="KW-0788">Thiol protease</keyword>
<dbReference type="InterPro" id="IPR038765">
    <property type="entry name" value="Papain-like_cys_pep_sf"/>
</dbReference>
<dbReference type="PROSITE" id="PS00922">
    <property type="entry name" value="TRANSGLYCOSYLASE"/>
    <property type="match status" value="1"/>
</dbReference>
<evidence type="ECO:0000256" key="1">
    <source>
        <dbReference type="ARBA" id="ARBA00007074"/>
    </source>
</evidence>
<dbReference type="SUPFAM" id="SSF54001">
    <property type="entry name" value="Cysteine proteinases"/>
    <property type="match status" value="1"/>
</dbReference>
<dbReference type="InterPro" id="IPR008258">
    <property type="entry name" value="Transglycosylase_SLT_dom_1"/>
</dbReference>
<dbReference type="InterPro" id="IPR000064">
    <property type="entry name" value="NLP_P60_dom"/>
</dbReference>
<dbReference type="InterPro" id="IPR023346">
    <property type="entry name" value="Lysozyme-like_dom_sf"/>
</dbReference>
<accession>A0A316A6I7</accession>